<sequence>MKFATFLLSAFVGLALLTQQSMGDTVYETFIATHGWRFGHYVGACTLEAYNKYPGFGASAWAGICTCHTQSVTTSAPYGVNLGPYMRSLITCTLISTIPGVAVIGAEMVHCVANKVNAYVGLGGK</sequence>
<dbReference type="InParanoid" id="A0A6P9A1Q7"/>
<dbReference type="GeneID" id="117651420"/>
<proteinExistence type="predicted"/>
<reference evidence="3" key="1">
    <citation type="submission" date="2025-08" db="UniProtKB">
        <authorList>
            <consortium name="RefSeq"/>
        </authorList>
    </citation>
    <scope>IDENTIFICATION</scope>
    <source>
        <tissue evidence="3">Total insect</tissue>
    </source>
</reference>
<dbReference type="RefSeq" id="XP_034251355.1">
    <property type="nucleotide sequence ID" value="XM_034395464.1"/>
</dbReference>
<evidence type="ECO:0000313" key="2">
    <source>
        <dbReference type="Proteomes" id="UP000515158"/>
    </source>
</evidence>
<feature type="chain" id="PRO_5028066801" evidence="1">
    <location>
        <begin position="24"/>
        <end position="125"/>
    </location>
</feature>
<dbReference type="KEGG" id="tpal:117651420"/>
<feature type="signal peptide" evidence="1">
    <location>
        <begin position="1"/>
        <end position="23"/>
    </location>
</feature>
<dbReference type="Proteomes" id="UP000515158">
    <property type="component" value="Unplaced"/>
</dbReference>
<evidence type="ECO:0000256" key="1">
    <source>
        <dbReference type="SAM" id="SignalP"/>
    </source>
</evidence>
<protein>
    <submittedName>
        <fullName evidence="3">Uncharacterized protein LOC117651420</fullName>
    </submittedName>
</protein>
<keyword evidence="2" id="KW-1185">Reference proteome</keyword>
<gene>
    <name evidence="3" type="primary">LOC117651420</name>
</gene>
<accession>A0A6P9A1Q7</accession>
<name>A0A6P9A1Q7_THRPL</name>
<dbReference type="OrthoDB" id="10386372at2759"/>
<keyword evidence="1" id="KW-0732">Signal</keyword>
<evidence type="ECO:0000313" key="3">
    <source>
        <dbReference type="RefSeq" id="XP_034251355.1"/>
    </source>
</evidence>
<dbReference type="AlphaFoldDB" id="A0A6P9A1Q7"/>
<organism evidence="3">
    <name type="scientific">Thrips palmi</name>
    <name type="common">Melon thrips</name>
    <dbReference type="NCBI Taxonomy" id="161013"/>
    <lineage>
        <taxon>Eukaryota</taxon>
        <taxon>Metazoa</taxon>
        <taxon>Ecdysozoa</taxon>
        <taxon>Arthropoda</taxon>
        <taxon>Hexapoda</taxon>
        <taxon>Insecta</taxon>
        <taxon>Pterygota</taxon>
        <taxon>Neoptera</taxon>
        <taxon>Paraneoptera</taxon>
        <taxon>Thysanoptera</taxon>
        <taxon>Terebrantia</taxon>
        <taxon>Thripoidea</taxon>
        <taxon>Thripidae</taxon>
        <taxon>Thrips</taxon>
    </lineage>
</organism>